<evidence type="ECO:0000256" key="2">
    <source>
        <dbReference type="SAM" id="MobiDB-lite"/>
    </source>
</evidence>
<dbReference type="OrthoDB" id="2123952at2759"/>
<dbReference type="STRING" id="1367422.A0A178ZHL0"/>
<comment type="caution">
    <text evidence="4">The sequence shown here is derived from an EMBL/GenBank/DDBJ whole genome shotgun (WGS) entry which is preliminary data.</text>
</comment>
<evidence type="ECO:0000256" key="1">
    <source>
        <dbReference type="ARBA" id="ARBA00023242"/>
    </source>
</evidence>
<evidence type="ECO:0000313" key="4">
    <source>
        <dbReference type="EMBL" id="OAP58971.1"/>
    </source>
</evidence>
<dbReference type="InterPro" id="IPR007219">
    <property type="entry name" value="XnlR_reg_dom"/>
</dbReference>
<evidence type="ECO:0000259" key="3">
    <source>
        <dbReference type="SMART" id="SM00906"/>
    </source>
</evidence>
<name>A0A178ZHL0_9EURO</name>
<dbReference type="InterPro" id="IPR050987">
    <property type="entry name" value="AtrR-like"/>
</dbReference>
<reference evidence="4 5" key="1">
    <citation type="submission" date="2016-04" db="EMBL/GenBank/DDBJ databases">
        <title>Draft genome of Fonsecaea erecta CBS 125763.</title>
        <authorList>
            <person name="Weiss V.A."/>
            <person name="Vicente V.A."/>
            <person name="Raittz R.T."/>
            <person name="Moreno L.F."/>
            <person name="De Souza E.M."/>
            <person name="Pedrosa F.O."/>
            <person name="Steffens M.B."/>
            <person name="Faoro H."/>
            <person name="Tadra-Sfeir M.Z."/>
            <person name="Najafzadeh M.J."/>
            <person name="Felipe M.S."/>
            <person name="Teixeira M."/>
            <person name="Sun J."/>
            <person name="Xi L."/>
            <person name="Gomes R."/>
            <person name="De Azevedo C.M."/>
            <person name="Salgado C.G."/>
            <person name="Da Silva M.B."/>
            <person name="Nascimento M.F."/>
            <person name="Queiroz-Telles F."/>
            <person name="Attili D.S."/>
            <person name="Gorbushina A."/>
        </authorList>
    </citation>
    <scope>NUCLEOTIDE SEQUENCE [LARGE SCALE GENOMIC DNA]</scope>
    <source>
        <strain evidence="4 5">CBS 125763</strain>
    </source>
</reference>
<dbReference type="PANTHER" id="PTHR46910">
    <property type="entry name" value="TRANSCRIPTION FACTOR PDR1"/>
    <property type="match status" value="1"/>
</dbReference>
<gene>
    <name evidence="4" type="ORF">AYL99_06268</name>
</gene>
<feature type="region of interest" description="Disordered" evidence="2">
    <location>
        <begin position="619"/>
        <end position="646"/>
    </location>
</feature>
<dbReference type="RefSeq" id="XP_018692338.1">
    <property type="nucleotide sequence ID" value="XM_018837778.1"/>
</dbReference>
<dbReference type="Pfam" id="PF04082">
    <property type="entry name" value="Fungal_trans"/>
    <property type="match status" value="1"/>
</dbReference>
<dbReference type="AlphaFoldDB" id="A0A178ZHL0"/>
<dbReference type="GO" id="GO:0006351">
    <property type="term" value="P:DNA-templated transcription"/>
    <property type="evidence" value="ECO:0007669"/>
    <property type="project" value="InterPro"/>
</dbReference>
<dbReference type="CDD" id="cd12148">
    <property type="entry name" value="fungal_TF_MHR"/>
    <property type="match status" value="1"/>
</dbReference>
<proteinExistence type="predicted"/>
<dbReference type="GO" id="GO:0008270">
    <property type="term" value="F:zinc ion binding"/>
    <property type="evidence" value="ECO:0007669"/>
    <property type="project" value="InterPro"/>
</dbReference>
<keyword evidence="1" id="KW-0539">Nucleus</keyword>
<organism evidence="4 5">
    <name type="scientific">Fonsecaea erecta</name>
    <dbReference type="NCBI Taxonomy" id="1367422"/>
    <lineage>
        <taxon>Eukaryota</taxon>
        <taxon>Fungi</taxon>
        <taxon>Dikarya</taxon>
        <taxon>Ascomycota</taxon>
        <taxon>Pezizomycotina</taxon>
        <taxon>Eurotiomycetes</taxon>
        <taxon>Chaetothyriomycetidae</taxon>
        <taxon>Chaetothyriales</taxon>
        <taxon>Herpotrichiellaceae</taxon>
        <taxon>Fonsecaea</taxon>
    </lineage>
</organism>
<sequence length="741" mass="82909">MRQTGQQLLFQLPGARLAVHPHPSGKAKHQNEKLTVRRFFSSYRAQFLHSIESRIERMEALLSGFAEKQSTIDEPAQFKPLETPETPHALEKELANLIISESGEQKYVGPSEFSLFSPRGLAWIQRKTGSTRVAVMFEHLRRFGPIWPSYRLGQLSEGGRAGCRLPTKEAAAQLVNNYFRTFNSIFPLFDQTSFWVLFHQQYSADPPTKRSWTGALNVVLSIGCITATDSIWNSIRSSDPYYFLSVSDVTWKLFQNASSVLLDMLFHANDPMAVQTVIGMAFIMQAIMNPEGAFALLGVAARMGNALGLHRWLDGFGLSRAELEQRQRVFWILYILEKDMASRVGRPSAIDDDDIGFDFPAEQSHGTGGINISGAPPNHTRFYPFRHMCILARIQSKVYRELYAYAARLKTTSERLESISRLDTELQEWKESFPVEIRPEHPIQCDSEGRFPIVLLHFGYYHCLRAIHRVNAHHELWSSETDGSNNSESYPSSSGLDGLCVDGVLNVRVHASYALCLAAARSILHLSVTYLQNWADPRNNLIWISPYFPFSAFLTLFAFMLHSPLDPKVTADQILMERTLDCMRGMLHTLDGQTISFMAEISGELLAVAKQYVENVRNHVSQGKDENPAKRQTPAEEGFAGFASSDPTVHTDANVASAIQPSTTASLGVQQDPTSNSVPMSLGLPIGFDFPGGLPATNPPYAANDGPDPSQINNLDQSSIQQSLMDDPFFLVEDDGWDWSY</sequence>
<feature type="domain" description="Xylanolytic transcriptional activator regulatory" evidence="3">
    <location>
        <begin position="293"/>
        <end position="366"/>
    </location>
</feature>
<accession>A0A178ZHL0</accession>
<dbReference type="PANTHER" id="PTHR46910:SF25">
    <property type="entry name" value="ABC-TRANSPORTER-REGULATING TRANSCRIPTION FACTOR"/>
    <property type="match status" value="1"/>
</dbReference>
<dbReference type="GO" id="GO:0003677">
    <property type="term" value="F:DNA binding"/>
    <property type="evidence" value="ECO:0007669"/>
    <property type="project" value="InterPro"/>
</dbReference>
<keyword evidence="5" id="KW-1185">Reference proteome</keyword>
<dbReference type="EMBL" id="LVYI01000005">
    <property type="protein sequence ID" value="OAP58971.1"/>
    <property type="molecule type" value="Genomic_DNA"/>
</dbReference>
<dbReference type="Proteomes" id="UP000078343">
    <property type="component" value="Unassembled WGS sequence"/>
</dbReference>
<protein>
    <recommendedName>
        <fullName evidence="3">Xylanolytic transcriptional activator regulatory domain-containing protein</fullName>
    </recommendedName>
</protein>
<dbReference type="GO" id="GO:0003700">
    <property type="term" value="F:DNA-binding transcription factor activity"/>
    <property type="evidence" value="ECO:0007669"/>
    <property type="project" value="InterPro"/>
</dbReference>
<dbReference type="GeneID" id="30010436"/>
<evidence type="ECO:0000313" key="5">
    <source>
        <dbReference type="Proteomes" id="UP000078343"/>
    </source>
</evidence>
<dbReference type="SMART" id="SM00906">
    <property type="entry name" value="Fungal_trans"/>
    <property type="match status" value="1"/>
</dbReference>